<sequence>MGKVKYFVVCLIIAAISFIGYEQAAAKTLTAENDGHVNTAKPESTVPWEYGPETPKSAIQPLSTSPVIADISKWQGNIDWSKASKSLDLVIIRTQYGSGMEDYMHDSYEKSATKYDVPFGVYSYVLASTPASARAEARNFYNRASKNTKFYVLDVEEFTNERTPYTMRAIVEAYVDELRSLSNKKVGLYVANHLYSKLNLKTSDFDFVWIPRYSSQKPSHAHHLWQYTDSGRVPGISGGVDLNRLASGVSLSFFTGESVTQVSKPTTTTYYNTNPGKIVTKQSIPQFTTTALKTKKGTLKKGDIVKVKRVVKTANGTPRLQLSNGRYITANKKYVLKVNPAIDVDDYYTAKDKVNYALLKKSNATFTSVEFTDSKKADSIEKGKVVKVNDISYTAGGTPRLKLSNGRYVTAKKTVVQKVKDSATPVNYYTSVDHVNAVLVKQDEYKYKTMAFSTSTRGEAVPKNKIIKVAAVTYSSGGVPRLKLTSGQYMTAKKTIMQKVASNINEFYTEIPEQVVTKSPTYAYDGLYFGKASITNTIAANTSLAVKSIVYTSNGYPKFVLADHSIVGAEKALYH</sequence>
<feature type="domain" description="DUF5776" evidence="3">
    <location>
        <begin position="270"/>
        <end position="335"/>
    </location>
</feature>
<comment type="similarity">
    <text evidence="1">Belongs to the glycosyl hydrolase 25 family.</text>
</comment>
<name>A0ABW5Y5E8_9BACL</name>
<keyword evidence="5" id="KW-1185">Reference proteome</keyword>
<evidence type="ECO:0000256" key="1">
    <source>
        <dbReference type="ARBA" id="ARBA00010646"/>
    </source>
</evidence>
<feature type="domain" description="DUF5776" evidence="3">
    <location>
        <begin position="507"/>
        <end position="572"/>
    </location>
</feature>
<dbReference type="Pfam" id="PF19087">
    <property type="entry name" value="DUF5776"/>
    <property type="match status" value="4"/>
</dbReference>
<dbReference type="PANTHER" id="PTHR34135:SF1">
    <property type="entry name" value="GLYCOSYL HYDROLASE FAMILY 25"/>
    <property type="match status" value="1"/>
</dbReference>
<dbReference type="SUPFAM" id="SSF51445">
    <property type="entry name" value="(Trans)glycosidases"/>
    <property type="match status" value="1"/>
</dbReference>
<feature type="domain" description="DUF5776" evidence="3">
    <location>
        <begin position="347"/>
        <end position="416"/>
    </location>
</feature>
<keyword evidence="2" id="KW-0732">Signal</keyword>
<dbReference type="InterPro" id="IPR017853">
    <property type="entry name" value="GH"/>
</dbReference>
<gene>
    <name evidence="4" type="ORF">ACFSY7_18165</name>
</gene>
<accession>A0ABW5Y5E8</accession>
<evidence type="ECO:0000256" key="2">
    <source>
        <dbReference type="SAM" id="SignalP"/>
    </source>
</evidence>
<dbReference type="Proteomes" id="UP001597568">
    <property type="component" value="Unassembled WGS sequence"/>
</dbReference>
<dbReference type="InterPro" id="IPR002053">
    <property type="entry name" value="Glyco_hydro_25"/>
</dbReference>
<dbReference type="PANTHER" id="PTHR34135">
    <property type="entry name" value="LYSOZYME"/>
    <property type="match status" value="1"/>
</dbReference>
<dbReference type="CDD" id="cd06523">
    <property type="entry name" value="GH25_PlyB-like"/>
    <property type="match status" value="1"/>
</dbReference>
<evidence type="ECO:0000259" key="3">
    <source>
        <dbReference type="Pfam" id="PF19087"/>
    </source>
</evidence>
<reference evidence="5" key="1">
    <citation type="journal article" date="2019" name="Int. J. Syst. Evol. Microbiol.">
        <title>The Global Catalogue of Microorganisms (GCM) 10K type strain sequencing project: providing services to taxonomists for standard genome sequencing and annotation.</title>
        <authorList>
            <consortium name="The Broad Institute Genomics Platform"/>
            <consortium name="The Broad Institute Genome Sequencing Center for Infectious Disease"/>
            <person name="Wu L."/>
            <person name="Ma J."/>
        </authorList>
    </citation>
    <scope>NUCLEOTIDE SEQUENCE [LARGE SCALE GENOMIC DNA]</scope>
    <source>
        <strain evidence="5">KCTC 33522</strain>
    </source>
</reference>
<dbReference type="Pfam" id="PF01183">
    <property type="entry name" value="Glyco_hydro_25"/>
    <property type="match status" value="1"/>
</dbReference>
<dbReference type="RefSeq" id="WP_380149067.1">
    <property type="nucleotide sequence ID" value="NZ_JBHUOR010000139.1"/>
</dbReference>
<protein>
    <submittedName>
        <fullName evidence="4">DUF5776 domain-containing protein</fullName>
    </submittedName>
</protein>
<dbReference type="PROSITE" id="PS51904">
    <property type="entry name" value="GLYCOSYL_HYDROL_F25_2"/>
    <property type="match status" value="1"/>
</dbReference>
<dbReference type="EMBL" id="JBHUOR010000139">
    <property type="protein sequence ID" value="MFD2870423.1"/>
    <property type="molecule type" value="Genomic_DNA"/>
</dbReference>
<evidence type="ECO:0000313" key="5">
    <source>
        <dbReference type="Proteomes" id="UP001597568"/>
    </source>
</evidence>
<feature type="chain" id="PRO_5045340524" evidence="2">
    <location>
        <begin position="25"/>
        <end position="575"/>
    </location>
</feature>
<evidence type="ECO:0000313" key="4">
    <source>
        <dbReference type="EMBL" id="MFD2870423.1"/>
    </source>
</evidence>
<dbReference type="Gene3D" id="3.20.20.80">
    <property type="entry name" value="Glycosidases"/>
    <property type="match status" value="1"/>
</dbReference>
<dbReference type="InterPro" id="IPR044081">
    <property type="entry name" value="DUF5776"/>
</dbReference>
<feature type="signal peptide" evidence="2">
    <location>
        <begin position="1"/>
        <end position="24"/>
    </location>
</feature>
<comment type="caution">
    <text evidence="4">The sequence shown here is derived from an EMBL/GenBank/DDBJ whole genome shotgun (WGS) entry which is preliminary data.</text>
</comment>
<proteinExistence type="inferred from homology"/>
<organism evidence="4 5">
    <name type="scientific">Kurthia populi</name>
    <dbReference type="NCBI Taxonomy" id="1562132"/>
    <lineage>
        <taxon>Bacteria</taxon>
        <taxon>Bacillati</taxon>
        <taxon>Bacillota</taxon>
        <taxon>Bacilli</taxon>
        <taxon>Bacillales</taxon>
        <taxon>Caryophanaceae</taxon>
        <taxon>Kurthia</taxon>
    </lineage>
</organism>
<feature type="domain" description="DUF5776" evidence="3">
    <location>
        <begin position="428"/>
        <end position="495"/>
    </location>
</feature>